<evidence type="ECO:0000313" key="4">
    <source>
        <dbReference type="Proteomes" id="UP000036367"/>
    </source>
</evidence>
<dbReference type="CDD" id="cd02619">
    <property type="entry name" value="Peptidase_C1"/>
    <property type="match status" value="1"/>
</dbReference>
<gene>
    <name evidence="3" type="ORF">RISK_001673</name>
</gene>
<dbReference type="Gene3D" id="3.90.70.10">
    <property type="entry name" value="Cysteine proteinases"/>
    <property type="match status" value="1"/>
</dbReference>
<dbReference type="PATRIC" id="fig|595434.4.peg.1595"/>
<dbReference type="EMBL" id="LECT01000015">
    <property type="protein sequence ID" value="KLU06462.1"/>
    <property type="molecule type" value="Genomic_DNA"/>
</dbReference>
<keyword evidence="4" id="KW-1185">Reference proteome</keyword>
<keyword evidence="1" id="KW-0732">Signal</keyword>
<evidence type="ECO:0000256" key="1">
    <source>
        <dbReference type="SAM" id="SignalP"/>
    </source>
</evidence>
<dbReference type="GO" id="GO:0006508">
    <property type="term" value="P:proteolysis"/>
    <property type="evidence" value="ECO:0007669"/>
    <property type="project" value="UniProtKB-KW"/>
</dbReference>
<evidence type="ECO:0000259" key="2">
    <source>
        <dbReference type="Pfam" id="PF00112"/>
    </source>
</evidence>
<dbReference type="InterPro" id="IPR000668">
    <property type="entry name" value="Peptidase_C1A_C"/>
</dbReference>
<feature type="domain" description="Peptidase C1A papain C-terminal" evidence="2">
    <location>
        <begin position="122"/>
        <end position="317"/>
    </location>
</feature>
<protein>
    <submittedName>
        <fullName evidence="3">Cysteine protease</fullName>
    </submittedName>
</protein>
<dbReference type="SUPFAM" id="SSF54001">
    <property type="entry name" value="Cysteine proteinases"/>
    <property type="match status" value="1"/>
</dbReference>
<organism evidence="3 4">
    <name type="scientific">Rhodopirellula islandica</name>
    <dbReference type="NCBI Taxonomy" id="595434"/>
    <lineage>
        <taxon>Bacteria</taxon>
        <taxon>Pseudomonadati</taxon>
        <taxon>Planctomycetota</taxon>
        <taxon>Planctomycetia</taxon>
        <taxon>Pirellulales</taxon>
        <taxon>Pirellulaceae</taxon>
        <taxon>Rhodopirellula</taxon>
    </lineage>
</organism>
<sequence length="513" mass="56948">MNLPFWPDSMRLCFLTALVGVALTAICQSKVAAQSADNPGVILMPKQIYEQIPTRTNLSPSTAASVPSAAIPGTATLNGVPVPASDRTAEPETHLAPPMSAAYSMAPGIDQNWGLTDSVVLPQQVDLRDHLPTPGKQAQNDCVAWAVAYSTYSCQISQERRRKPTFAGDHFSPEYVYDQISSNGEGLTVQRAIDFLKLNGCASRANLDQTNRQATPQAAVEANTFRLLENTRARNLDEIKLYLHEGYPVILVVRMETEFRSDENDGSPYLWSSDSSSEVNHHAVTAVGYDDQKRSLRLMNSWGTQWKDQGFCWASYDNFDSIDVSQWCAEAHVLRIKEHAPYEAWMVKVDSAAPVNPFAPPPPPIRRHFLLKNDRKVYENGQVISPSSWKVDDLVCNNKNLFLLARDQTVYQLEDTGVGASWSHLSRAPLAGKKVCMMAAADSQPLHALTEDQNLYQFQAASATWSLVSLSPNASKPIDLRTVNQKLRVITNKGTVYQRNTNGQWEERTRLAP</sequence>
<dbReference type="Proteomes" id="UP000036367">
    <property type="component" value="Unassembled WGS sequence"/>
</dbReference>
<dbReference type="GO" id="GO:0008234">
    <property type="term" value="F:cysteine-type peptidase activity"/>
    <property type="evidence" value="ECO:0007669"/>
    <property type="project" value="InterPro"/>
</dbReference>
<keyword evidence="3" id="KW-0645">Protease</keyword>
<dbReference type="Pfam" id="PF00112">
    <property type="entry name" value="Peptidase_C1"/>
    <property type="match status" value="1"/>
</dbReference>
<comment type="caution">
    <text evidence="3">The sequence shown here is derived from an EMBL/GenBank/DDBJ whole genome shotgun (WGS) entry which is preliminary data.</text>
</comment>
<keyword evidence="3" id="KW-0378">Hydrolase</keyword>
<dbReference type="AlphaFoldDB" id="A0A0J1BIV1"/>
<evidence type="ECO:0000313" key="3">
    <source>
        <dbReference type="EMBL" id="KLU06462.1"/>
    </source>
</evidence>
<feature type="chain" id="PRO_5005248225" evidence="1">
    <location>
        <begin position="33"/>
        <end position="513"/>
    </location>
</feature>
<dbReference type="RefSeq" id="WP_236696092.1">
    <property type="nucleotide sequence ID" value="NZ_LECT01000015.1"/>
</dbReference>
<reference evidence="3" key="1">
    <citation type="submission" date="2015-05" db="EMBL/GenBank/DDBJ databases">
        <title>Permanent draft genome of Rhodopirellula islandicus K833.</title>
        <authorList>
            <person name="Kizina J."/>
            <person name="Richter M."/>
            <person name="Glockner F.O."/>
            <person name="Harder J."/>
        </authorList>
    </citation>
    <scope>NUCLEOTIDE SEQUENCE [LARGE SCALE GENOMIC DNA]</scope>
    <source>
        <strain evidence="3">K833</strain>
    </source>
</reference>
<dbReference type="InterPro" id="IPR038765">
    <property type="entry name" value="Papain-like_cys_pep_sf"/>
</dbReference>
<dbReference type="STRING" id="595434.RISK_001673"/>
<name>A0A0J1BIV1_RHOIS</name>
<accession>A0A0J1BIV1</accession>
<feature type="signal peptide" evidence="1">
    <location>
        <begin position="1"/>
        <end position="32"/>
    </location>
</feature>
<proteinExistence type="predicted"/>